<keyword evidence="5" id="KW-1185">Reference proteome</keyword>
<gene>
    <name evidence="4" type="primary">rfbD</name>
    <name evidence="4" type="ORF">NPA36_05195</name>
</gene>
<dbReference type="InterPro" id="IPR029903">
    <property type="entry name" value="RmlD-like-bd"/>
</dbReference>
<accession>A0ABT1WP53</accession>
<reference evidence="4" key="2">
    <citation type="journal article" date="2023" name="Curr. Microbiol.">
        <title>Granulicatella seriolae sp. nov., a Novel Facultative Anaerobe Isolated from Yellowtail Marine Fish.</title>
        <authorList>
            <person name="Lee M."/>
            <person name="Choi Y.J."/>
            <person name="Farooq A."/>
            <person name="Jeong J.B."/>
            <person name="Jung M.Y."/>
        </authorList>
    </citation>
    <scope>NUCLEOTIDE SEQUENCE</scope>
    <source>
        <strain evidence="4">S8</strain>
    </source>
</reference>
<dbReference type="Gene3D" id="3.40.50.720">
    <property type="entry name" value="NAD(P)-binding Rossmann-like Domain"/>
    <property type="match status" value="1"/>
</dbReference>
<proteinExistence type="inferred from homology"/>
<keyword evidence="2" id="KW-0521">NADP</keyword>
<dbReference type="Proteomes" id="UP001059480">
    <property type="component" value="Unassembled WGS sequence"/>
</dbReference>
<feature type="domain" description="RmlD-like substrate binding" evidence="3">
    <location>
        <begin position="2"/>
        <end position="276"/>
    </location>
</feature>
<evidence type="ECO:0000313" key="5">
    <source>
        <dbReference type="Proteomes" id="UP001059480"/>
    </source>
</evidence>
<dbReference type="InterPro" id="IPR036291">
    <property type="entry name" value="NAD(P)-bd_dom_sf"/>
</dbReference>
<dbReference type="SUPFAM" id="SSF51735">
    <property type="entry name" value="NAD(P)-binding Rossmann-fold domains"/>
    <property type="match status" value="1"/>
</dbReference>
<dbReference type="EMBL" id="JANHNZ010000004">
    <property type="protein sequence ID" value="MCQ9209943.1"/>
    <property type="molecule type" value="Genomic_DNA"/>
</dbReference>
<dbReference type="InterPro" id="IPR005913">
    <property type="entry name" value="dTDP_dehydrorham_reduct"/>
</dbReference>
<dbReference type="EC" id="1.1.1.133" evidence="2"/>
<organism evidence="4 5">
    <name type="scientific">Granulicatella seriolae</name>
    <dbReference type="NCBI Taxonomy" id="2967226"/>
    <lineage>
        <taxon>Bacteria</taxon>
        <taxon>Bacillati</taxon>
        <taxon>Bacillota</taxon>
        <taxon>Bacilli</taxon>
        <taxon>Lactobacillales</taxon>
        <taxon>Carnobacteriaceae</taxon>
        <taxon>Granulicatella</taxon>
    </lineage>
</organism>
<protein>
    <recommendedName>
        <fullName evidence="2">dTDP-4-dehydrorhamnose reductase</fullName>
        <ecNumber evidence="2">1.1.1.133</ecNumber>
    </recommendedName>
</protein>
<sequence>MIVITGGNGQLGTELRHLLDQRNIPYVAADIAEMDITKEDDVRAFLTEVNATTIYHCAAYTAVDKAEDEGKELNHLVNVVGTKNVASVAAELGATIVYLSTDYVFDGTKLEEYTIEDDVNPKSEYGRSKYEGEVAIMESGAPYYIVRTSWVFGQYGHNFVFTMQNLAKTRDTLTVVNDQHGRPTWTRNLAEFMTHLVDSHAEQGLYFFSNDNSCTWFDFATEILKDTEVTVLPVTSDQFPQKAYRPKHSVMDLSKAKATGFHIPTWQEALETFLGQIDGNK</sequence>
<dbReference type="RefSeq" id="WP_256945059.1">
    <property type="nucleotide sequence ID" value="NZ_JANHNZ010000004.1"/>
</dbReference>
<dbReference type="NCBIfam" id="TIGR01214">
    <property type="entry name" value="rmlD"/>
    <property type="match status" value="1"/>
</dbReference>
<dbReference type="GO" id="GO:0008831">
    <property type="term" value="F:dTDP-4-dehydrorhamnose reductase activity"/>
    <property type="evidence" value="ECO:0007669"/>
    <property type="project" value="UniProtKB-EC"/>
</dbReference>
<comment type="function">
    <text evidence="2">Catalyzes the reduction of dTDP-6-deoxy-L-lyxo-4-hexulose to yield dTDP-L-rhamnose.</text>
</comment>
<comment type="caution">
    <text evidence="4">The sequence shown here is derived from an EMBL/GenBank/DDBJ whole genome shotgun (WGS) entry which is preliminary data.</text>
</comment>
<evidence type="ECO:0000256" key="2">
    <source>
        <dbReference type="RuleBase" id="RU364082"/>
    </source>
</evidence>
<reference evidence="4" key="1">
    <citation type="submission" date="2022-07" db="EMBL/GenBank/DDBJ databases">
        <authorList>
            <person name="Jung M.-Y."/>
            <person name="Lee M."/>
        </authorList>
    </citation>
    <scope>NUCLEOTIDE SEQUENCE</scope>
    <source>
        <strain evidence="4">S8</strain>
    </source>
</reference>
<dbReference type="Pfam" id="PF04321">
    <property type="entry name" value="RmlD_sub_bind"/>
    <property type="match status" value="1"/>
</dbReference>
<dbReference type="PANTHER" id="PTHR10491">
    <property type="entry name" value="DTDP-4-DEHYDRORHAMNOSE REDUCTASE"/>
    <property type="match status" value="1"/>
</dbReference>
<keyword evidence="2 4" id="KW-0560">Oxidoreductase</keyword>
<comment type="similarity">
    <text evidence="1 2">Belongs to the dTDP-4-dehydrorhamnose reductase family.</text>
</comment>
<evidence type="ECO:0000256" key="1">
    <source>
        <dbReference type="ARBA" id="ARBA00010944"/>
    </source>
</evidence>
<dbReference type="CDD" id="cd05254">
    <property type="entry name" value="dTDP_HR_like_SDR_e"/>
    <property type="match status" value="1"/>
</dbReference>
<name>A0ABT1WP53_9LACT</name>
<reference evidence="4" key="3">
    <citation type="journal article" date="2023" name="Microbiol. Resour. Announc.">
        <title>Draft Genome Sequence of Granulicatella sp. Strain S8, Isolated from a Marine Fish, Seriola quinqueradiata.</title>
        <authorList>
            <person name="Lee M."/>
            <person name="Farooq A."/>
            <person name="Jeong J.B."/>
            <person name="Jung M.Y."/>
        </authorList>
    </citation>
    <scope>NUCLEOTIDE SEQUENCE</scope>
    <source>
        <strain evidence="4">S8</strain>
    </source>
</reference>
<comment type="pathway">
    <text evidence="2">Carbohydrate biosynthesis; dTDP-L-rhamnose biosynthesis.</text>
</comment>
<dbReference type="Gene3D" id="3.90.25.10">
    <property type="entry name" value="UDP-galactose 4-epimerase, domain 1"/>
    <property type="match status" value="1"/>
</dbReference>
<dbReference type="PANTHER" id="PTHR10491:SF4">
    <property type="entry name" value="METHIONINE ADENOSYLTRANSFERASE 2 SUBUNIT BETA"/>
    <property type="match status" value="1"/>
</dbReference>
<evidence type="ECO:0000259" key="3">
    <source>
        <dbReference type="Pfam" id="PF04321"/>
    </source>
</evidence>
<evidence type="ECO:0000313" key="4">
    <source>
        <dbReference type="EMBL" id="MCQ9209943.1"/>
    </source>
</evidence>